<feature type="domain" description="Lactate/malate dehydrogenase N-terminal" evidence="11">
    <location>
        <begin position="20"/>
        <end position="158"/>
    </location>
</feature>
<keyword evidence="5 8" id="KW-0520">NAD</keyword>
<keyword evidence="4 9" id="KW-0560">Oxidoreductase</keyword>
<protein>
    <recommendedName>
        <fullName evidence="3 9">L-lactate dehydrogenase</fullName>
        <ecNumber evidence="3 9">1.1.1.27</ecNumber>
    </recommendedName>
</protein>
<evidence type="ECO:0000256" key="4">
    <source>
        <dbReference type="ARBA" id="ARBA00023002"/>
    </source>
</evidence>
<dbReference type="InterPro" id="IPR022383">
    <property type="entry name" value="Lactate/malate_DH_C"/>
</dbReference>
<dbReference type="PIRSF" id="PIRSF000102">
    <property type="entry name" value="Lac_mal_DH"/>
    <property type="match status" value="1"/>
</dbReference>
<evidence type="ECO:0000313" key="13">
    <source>
        <dbReference type="EMBL" id="CAL5139684.1"/>
    </source>
</evidence>
<dbReference type="EMBL" id="CAXLJL010000623">
    <property type="protein sequence ID" value="CAL5139684.1"/>
    <property type="molecule type" value="Genomic_DNA"/>
</dbReference>
<dbReference type="Gene3D" id="3.90.110.10">
    <property type="entry name" value="Lactate dehydrogenase/glycoside hydrolase, family 4, C-terminal"/>
    <property type="match status" value="1"/>
</dbReference>
<dbReference type="PANTHER" id="PTHR43128">
    <property type="entry name" value="L-2-HYDROXYCARBOXYLATE DEHYDROGENASE (NAD(P)(+))"/>
    <property type="match status" value="1"/>
</dbReference>
<evidence type="ECO:0000256" key="6">
    <source>
        <dbReference type="ARBA" id="ARBA00049258"/>
    </source>
</evidence>
<gene>
    <name evidence="13" type="ORF">CDAUBV1_LOCUS14800</name>
</gene>
<evidence type="ECO:0000313" key="14">
    <source>
        <dbReference type="Proteomes" id="UP001497525"/>
    </source>
</evidence>
<evidence type="ECO:0000259" key="12">
    <source>
        <dbReference type="Pfam" id="PF02866"/>
    </source>
</evidence>
<dbReference type="InterPro" id="IPR001557">
    <property type="entry name" value="L-lactate/malate_DH"/>
</dbReference>
<dbReference type="InterPro" id="IPR001236">
    <property type="entry name" value="Lactate/malate_DH_N"/>
</dbReference>
<feature type="binding site" evidence="8">
    <location>
        <begin position="25"/>
        <end position="30"/>
    </location>
    <ligand>
        <name>NAD(+)</name>
        <dbReference type="ChEBI" id="CHEBI:57540"/>
    </ligand>
</feature>
<proteinExistence type="inferred from homology"/>
<dbReference type="CDD" id="cd05293">
    <property type="entry name" value="LDH_1"/>
    <property type="match status" value="1"/>
</dbReference>
<evidence type="ECO:0000256" key="5">
    <source>
        <dbReference type="ARBA" id="ARBA00023027"/>
    </source>
</evidence>
<dbReference type="NCBIfam" id="NF000824">
    <property type="entry name" value="PRK00066.1"/>
    <property type="match status" value="1"/>
</dbReference>
<sequence>MPDVLIPVEGAEITNRKQRKITVVGLGAVGMAAAFAMMCKEIANKIALIDVTCEKVKGEVLDLKHGKQFLKHCEVIGSTDYSVCKDSDIVFVTAGARQLEGESRLNLVQKNVEIMKGIIPEIAKYSPQCVLVIVSNPVDVLTYVAAQLSGFPPNRVIGTGTMLDSSRFRTMLGEVLGLAPSAVHAYIIGEHGDSSVPVWSKTSISGVPLNSVNPMVGKPGDPENFGAIHQNVIDSAYEIIKLKGYTAWAIGLTCYALAHAILTDSHTIYPLSVNAKGLYGILDDVYLSLPALVTADGITHIIPIKLDCEEESRLQKSAKTLLEVCRGIRWCGS</sequence>
<feature type="binding site" evidence="8">
    <location>
        <position position="50"/>
    </location>
    <ligand>
        <name>NAD(+)</name>
        <dbReference type="ChEBI" id="CHEBI:57540"/>
    </ligand>
</feature>
<keyword evidence="10" id="KW-0472">Membrane</keyword>
<organism evidence="13 14">
    <name type="scientific">Calicophoron daubneyi</name>
    <name type="common">Rumen fluke</name>
    <name type="synonym">Paramphistomum daubneyi</name>
    <dbReference type="NCBI Taxonomy" id="300641"/>
    <lineage>
        <taxon>Eukaryota</taxon>
        <taxon>Metazoa</taxon>
        <taxon>Spiralia</taxon>
        <taxon>Lophotrochozoa</taxon>
        <taxon>Platyhelminthes</taxon>
        <taxon>Trematoda</taxon>
        <taxon>Digenea</taxon>
        <taxon>Plagiorchiida</taxon>
        <taxon>Pronocephalata</taxon>
        <taxon>Paramphistomoidea</taxon>
        <taxon>Paramphistomidae</taxon>
        <taxon>Calicophoron</taxon>
    </lineage>
</organism>
<keyword evidence="10" id="KW-1133">Transmembrane helix</keyword>
<reference evidence="13" key="1">
    <citation type="submission" date="2024-06" db="EMBL/GenBank/DDBJ databases">
        <authorList>
            <person name="Liu X."/>
            <person name="Lenzi L."/>
            <person name="Haldenby T S."/>
            <person name="Uol C."/>
        </authorList>
    </citation>
    <scope>NUCLEOTIDE SEQUENCE</scope>
</reference>
<dbReference type="PANTHER" id="PTHR43128:SF16">
    <property type="entry name" value="L-LACTATE DEHYDROGENASE"/>
    <property type="match status" value="1"/>
</dbReference>
<dbReference type="InterPro" id="IPR018177">
    <property type="entry name" value="L-lactate_DH_AS"/>
</dbReference>
<dbReference type="Pfam" id="PF00056">
    <property type="entry name" value="Ldh_1_N"/>
    <property type="match status" value="1"/>
</dbReference>
<feature type="binding site" evidence="8">
    <location>
        <position position="111"/>
    </location>
    <ligand>
        <name>NAD(+)</name>
        <dbReference type="ChEBI" id="CHEBI:57540"/>
    </ligand>
</feature>
<dbReference type="Pfam" id="PF02866">
    <property type="entry name" value="Ldh_1_C"/>
    <property type="match status" value="1"/>
</dbReference>
<dbReference type="HAMAP" id="MF_00488">
    <property type="entry name" value="Lactate_dehydrog"/>
    <property type="match status" value="1"/>
</dbReference>
<name>A0AAV2TTU0_CALDB</name>
<dbReference type="SUPFAM" id="SSF56327">
    <property type="entry name" value="LDH C-terminal domain-like"/>
    <property type="match status" value="1"/>
</dbReference>
<evidence type="ECO:0000256" key="2">
    <source>
        <dbReference type="ARBA" id="ARBA00006054"/>
    </source>
</evidence>
<comment type="caution">
    <text evidence="13">The sequence shown here is derived from an EMBL/GenBank/DDBJ whole genome shotgun (WGS) entry which is preliminary data.</text>
</comment>
<evidence type="ECO:0000256" key="10">
    <source>
        <dbReference type="SAM" id="Phobius"/>
    </source>
</evidence>
<dbReference type="AlphaFoldDB" id="A0AAV2TTU0"/>
<dbReference type="SUPFAM" id="SSF51735">
    <property type="entry name" value="NAD(P)-binding Rossmann-fold domains"/>
    <property type="match status" value="1"/>
</dbReference>
<feature type="domain" description="Lactate/malate dehydrogenase C-terminal" evidence="12">
    <location>
        <begin position="161"/>
        <end position="323"/>
    </location>
</feature>
<evidence type="ECO:0000256" key="1">
    <source>
        <dbReference type="ARBA" id="ARBA00004843"/>
    </source>
</evidence>
<dbReference type="EC" id="1.1.1.27" evidence="3 9"/>
<feature type="transmembrane region" description="Helical" evidence="10">
    <location>
        <begin position="21"/>
        <end position="38"/>
    </location>
</feature>
<feature type="active site" description="Proton acceptor" evidence="7">
    <location>
        <position position="191"/>
    </location>
</feature>
<dbReference type="GO" id="GO:0004459">
    <property type="term" value="F:L-lactate dehydrogenase (NAD+) activity"/>
    <property type="evidence" value="ECO:0007669"/>
    <property type="project" value="UniProtKB-EC"/>
</dbReference>
<evidence type="ECO:0000256" key="9">
    <source>
        <dbReference type="RuleBase" id="RU000496"/>
    </source>
</evidence>
<comment type="similarity">
    <text evidence="2">Belongs to the LDH/MDH superfamily. LDH family.</text>
</comment>
<evidence type="ECO:0000256" key="7">
    <source>
        <dbReference type="PIRSR" id="PIRSR000102-1"/>
    </source>
</evidence>
<dbReference type="Gene3D" id="3.40.50.720">
    <property type="entry name" value="NAD(P)-binding Rossmann-like Domain"/>
    <property type="match status" value="1"/>
</dbReference>
<dbReference type="PRINTS" id="PR00086">
    <property type="entry name" value="LLDHDRGNASE"/>
</dbReference>
<comment type="catalytic activity">
    <reaction evidence="6 9">
        <text>(S)-lactate + NAD(+) = pyruvate + NADH + H(+)</text>
        <dbReference type="Rhea" id="RHEA:23444"/>
        <dbReference type="ChEBI" id="CHEBI:15361"/>
        <dbReference type="ChEBI" id="CHEBI:15378"/>
        <dbReference type="ChEBI" id="CHEBI:16651"/>
        <dbReference type="ChEBI" id="CHEBI:57540"/>
        <dbReference type="ChEBI" id="CHEBI:57945"/>
        <dbReference type="EC" id="1.1.1.27"/>
    </reaction>
</comment>
<keyword evidence="10" id="KW-0812">Transmembrane</keyword>
<dbReference type="InterPro" id="IPR015955">
    <property type="entry name" value="Lactate_DH/Glyco_Ohase_4_C"/>
</dbReference>
<evidence type="ECO:0000256" key="3">
    <source>
        <dbReference type="ARBA" id="ARBA00012967"/>
    </source>
</evidence>
<dbReference type="GO" id="GO:0006089">
    <property type="term" value="P:lactate metabolic process"/>
    <property type="evidence" value="ECO:0007669"/>
    <property type="project" value="TreeGrafter"/>
</dbReference>
<dbReference type="Proteomes" id="UP001497525">
    <property type="component" value="Unassembled WGS sequence"/>
</dbReference>
<dbReference type="FunFam" id="3.40.50.720:FF:000018">
    <property type="entry name" value="Malate dehydrogenase"/>
    <property type="match status" value="1"/>
</dbReference>
<evidence type="ECO:0000259" key="11">
    <source>
        <dbReference type="Pfam" id="PF00056"/>
    </source>
</evidence>
<dbReference type="GO" id="GO:0005737">
    <property type="term" value="C:cytoplasm"/>
    <property type="evidence" value="ECO:0007669"/>
    <property type="project" value="InterPro"/>
</dbReference>
<dbReference type="NCBIfam" id="TIGR01771">
    <property type="entry name" value="L-LDH-NAD"/>
    <property type="match status" value="1"/>
</dbReference>
<comment type="pathway">
    <text evidence="1 9">Fermentation; pyruvate fermentation to lactate; (S)-lactate from pyruvate: step 1/1.</text>
</comment>
<accession>A0AAV2TTU0</accession>
<evidence type="ECO:0000256" key="8">
    <source>
        <dbReference type="PIRSR" id="PIRSR000102-3"/>
    </source>
</evidence>
<dbReference type="InterPro" id="IPR036291">
    <property type="entry name" value="NAD(P)-bd_dom_sf"/>
</dbReference>
<dbReference type="InterPro" id="IPR011304">
    <property type="entry name" value="L-lactate_DH"/>
</dbReference>
<feature type="binding site" evidence="8">
    <location>
        <begin position="134"/>
        <end position="136"/>
    </location>
    <ligand>
        <name>NAD(+)</name>
        <dbReference type="ChEBI" id="CHEBI:57540"/>
    </ligand>
</feature>
<dbReference type="PROSITE" id="PS00064">
    <property type="entry name" value="L_LDH"/>
    <property type="match status" value="1"/>
</dbReference>